<reference evidence="1 2" key="1">
    <citation type="submission" date="2023-09" db="EMBL/GenBank/DDBJ databases">
        <title>Genomes of two closely related lineages of the louse Polyplax serrata with different host specificities.</title>
        <authorList>
            <person name="Martinu J."/>
            <person name="Tarabai H."/>
            <person name="Stefka J."/>
            <person name="Hypsa V."/>
        </authorList>
    </citation>
    <scope>NUCLEOTIDE SEQUENCE [LARGE SCALE GENOMIC DNA]</scope>
    <source>
        <strain evidence="1">98ZLc_SE</strain>
    </source>
</reference>
<evidence type="ECO:0000313" key="2">
    <source>
        <dbReference type="Proteomes" id="UP001359485"/>
    </source>
</evidence>
<protein>
    <submittedName>
        <fullName evidence="1">Uncharacterized protein</fullName>
    </submittedName>
</protein>
<name>A0ABR1ATE5_POLSC</name>
<gene>
    <name evidence="1" type="ORF">RUM44_009688</name>
</gene>
<evidence type="ECO:0000313" key="1">
    <source>
        <dbReference type="EMBL" id="KAK6627211.1"/>
    </source>
</evidence>
<dbReference type="Proteomes" id="UP001359485">
    <property type="component" value="Unassembled WGS sequence"/>
</dbReference>
<proteinExistence type="predicted"/>
<keyword evidence="2" id="KW-1185">Reference proteome</keyword>
<comment type="caution">
    <text evidence="1">The sequence shown here is derived from an EMBL/GenBank/DDBJ whole genome shotgun (WGS) entry which is preliminary data.</text>
</comment>
<sequence>MNQSSSKGTRKIDKRTVDNKGKVLWKSRDEVWRGVFFSSEATKEKEKEIAIEVRSQEVKITPVEEEEEAAEE</sequence>
<organism evidence="1 2">
    <name type="scientific">Polyplax serrata</name>
    <name type="common">Common mouse louse</name>
    <dbReference type="NCBI Taxonomy" id="468196"/>
    <lineage>
        <taxon>Eukaryota</taxon>
        <taxon>Metazoa</taxon>
        <taxon>Ecdysozoa</taxon>
        <taxon>Arthropoda</taxon>
        <taxon>Hexapoda</taxon>
        <taxon>Insecta</taxon>
        <taxon>Pterygota</taxon>
        <taxon>Neoptera</taxon>
        <taxon>Paraneoptera</taxon>
        <taxon>Psocodea</taxon>
        <taxon>Troctomorpha</taxon>
        <taxon>Phthiraptera</taxon>
        <taxon>Anoplura</taxon>
        <taxon>Polyplacidae</taxon>
        <taxon>Polyplax</taxon>
    </lineage>
</organism>
<accession>A0ABR1ATE5</accession>
<dbReference type="EMBL" id="JAWJWF010000045">
    <property type="protein sequence ID" value="KAK6627211.1"/>
    <property type="molecule type" value="Genomic_DNA"/>
</dbReference>